<comment type="pathway">
    <text evidence="1">Cofactor biosynthesis; 7,8-dihydroneopterin triphosphate biosynthesis; 7,8-dihydroneopterin triphosphate from GTP: step 1/1.</text>
</comment>
<dbReference type="UniPathway" id="UPA00848">
    <property type="reaction ID" value="UER00151"/>
</dbReference>
<dbReference type="GO" id="GO:0005525">
    <property type="term" value="F:GTP binding"/>
    <property type="evidence" value="ECO:0007669"/>
    <property type="project" value="TreeGrafter"/>
</dbReference>
<dbReference type="Gene3D" id="1.10.286.10">
    <property type="match status" value="1"/>
</dbReference>
<evidence type="ECO:0000256" key="4">
    <source>
        <dbReference type="ARBA" id="ARBA00017272"/>
    </source>
</evidence>
<evidence type="ECO:0000256" key="2">
    <source>
        <dbReference type="ARBA" id="ARBA00008085"/>
    </source>
</evidence>
<dbReference type="GO" id="GO:0006729">
    <property type="term" value="P:tetrahydrobiopterin biosynthetic process"/>
    <property type="evidence" value="ECO:0007669"/>
    <property type="project" value="TreeGrafter"/>
</dbReference>
<evidence type="ECO:0000313" key="8">
    <source>
        <dbReference type="EMBL" id="QDZ21639.1"/>
    </source>
</evidence>
<evidence type="ECO:0000313" key="9">
    <source>
        <dbReference type="Proteomes" id="UP000316726"/>
    </source>
</evidence>
<proteinExistence type="inferred from homology"/>
<dbReference type="GO" id="GO:0008270">
    <property type="term" value="F:zinc ion binding"/>
    <property type="evidence" value="ECO:0007669"/>
    <property type="project" value="TreeGrafter"/>
</dbReference>
<dbReference type="STRING" id="1764295.A0A5B8MMG1"/>
<dbReference type="Gene3D" id="3.30.1130.10">
    <property type="match status" value="2"/>
</dbReference>
<dbReference type="AlphaFoldDB" id="A0A5B8MMG1"/>
<dbReference type="GO" id="GO:0003934">
    <property type="term" value="F:GTP cyclohydrolase I activity"/>
    <property type="evidence" value="ECO:0007669"/>
    <property type="project" value="UniProtKB-EC"/>
</dbReference>
<dbReference type="PANTHER" id="PTHR11109:SF7">
    <property type="entry name" value="GTP CYCLOHYDROLASE 1"/>
    <property type="match status" value="1"/>
</dbReference>
<dbReference type="GO" id="GO:0005737">
    <property type="term" value="C:cytoplasm"/>
    <property type="evidence" value="ECO:0007669"/>
    <property type="project" value="TreeGrafter"/>
</dbReference>
<keyword evidence="5 8" id="KW-0378">Hydrolase</keyword>
<dbReference type="InterPro" id="IPR043133">
    <property type="entry name" value="GTP-CH-I_C/QueF"/>
</dbReference>
<name>A0A5B8MMG1_9CHLO</name>
<reference evidence="8 9" key="1">
    <citation type="submission" date="2018-07" db="EMBL/GenBank/DDBJ databases">
        <title>The complete nuclear genome of the prasinophyte Chloropicon primus (CCMP1205).</title>
        <authorList>
            <person name="Pombert J.-F."/>
            <person name="Otis C."/>
            <person name="Turmel M."/>
            <person name="Lemieux C."/>
        </authorList>
    </citation>
    <scope>NUCLEOTIDE SEQUENCE [LARGE SCALE GENOMIC DNA]</scope>
    <source>
        <strain evidence="8 9">CCMP1205</strain>
    </source>
</reference>
<feature type="domain" description="GTP cyclohydrolase I" evidence="7">
    <location>
        <begin position="411"/>
        <end position="525"/>
    </location>
</feature>
<dbReference type="SUPFAM" id="SSF55620">
    <property type="entry name" value="Tetrahydrobiopterin biosynthesis enzymes-like"/>
    <property type="match status" value="2"/>
</dbReference>
<dbReference type="InterPro" id="IPR043134">
    <property type="entry name" value="GTP-CH-I_N"/>
</dbReference>
<comment type="similarity">
    <text evidence="2">Belongs to the GTP cyclohydrolase I family.</text>
</comment>
<dbReference type="InterPro" id="IPR001474">
    <property type="entry name" value="GTP_CycHdrlase_I"/>
</dbReference>
<dbReference type="Proteomes" id="UP000316726">
    <property type="component" value="Chromosome 6"/>
</dbReference>
<dbReference type="PANTHER" id="PTHR11109">
    <property type="entry name" value="GTP CYCLOHYDROLASE I"/>
    <property type="match status" value="1"/>
</dbReference>
<dbReference type="EC" id="3.5.4.16" evidence="3"/>
<dbReference type="EMBL" id="CP031039">
    <property type="protein sequence ID" value="QDZ21639.1"/>
    <property type="molecule type" value="Genomic_DNA"/>
</dbReference>
<accession>A0A5B8MMG1</accession>
<keyword evidence="9" id="KW-1185">Reference proteome</keyword>
<protein>
    <recommendedName>
        <fullName evidence="4">GTP cyclohydrolase 1</fullName>
        <ecNumber evidence="3">3.5.4.16</ecNumber>
    </recommendedName>
    <alternativeName>
        <fullName evidence="6">GTP cyclohydrolase I</fullName>
    </alternativeName>
</protein>
<evidence type="ECO:0000256" key="1">
    <source>
        <dbReference type="ARBA" id="ARBA00005080"/>
    </source>
</evidence>
<dbReference type="OrthoDB" id="4966at2759"/>
<evidence type="ECO:0000256" key="5">
    <source>
        <dbReference type="ARBA" id="ARBA00022801"/>
    </source>
</evidence>
<evidence type="ECO:0000259" key="7">
    <source>
        <dbReference type="Pfam" id="PF01227"/>
    </source>
</evidence>
<dbReference type="InterPro" id="IPR020602">
    <property type="entry name" value="GTP_CycHdrlase_I_dom"/>
</dbReference>
<organism evidence="8 9">
    <name type="scientific">Chloropicon primus</name>
    <dbReference type="NCBI Taxonomy" id="1764295"/>
    <lineage>
        <taxon>Eukaryota</taxon>
        <taxon>Viridiplantae</taxon>
        <taxon>Chlorophyta</taxon>
        <taxon>Chloropicophyceae</taxon>
        <taxon>Chloropicales</taxon>
        <taxon>Chloropicaceae</taxon>
        <taxon>Chloropicon</taxon>
    </lineage>
</organism>
<evidence type="ECO:0000256" key="6">
    <source>
        <dbReference type="ARBA" id="ARBA00030854"/>
    </source>
</evidence>
<feature type="domain" description="GTP cyclohydrolase I" evidence="7">
    <location>
        <begin position="77"/>
        <end position="219"/>
    </location>
</feature>
<gene>
    <name evidence="8" type="ORF">A3770_06p41570</name>
</gene>
<dbReference type="GO" id="GO:0046654">
    <property type="term" value="P:tetrahydrofolate biosynthetic process"/>
    <property type="evidence" value="ECO:0007669"/>
    <property type="project" value="InterPro"/>
</dbReference>
<sequence>MRGSEGEGGQDLGLGEGRCMKEVSEAVRPIFQQIAAGGRSRLYDEEILEEECDTSSADEQITCLTTEEAEKSRCEDLFVQVLKSLGEDVRRQGILKTPTRYAKAVSEMLSGYKKTAEEVLGDAVFHEECVYGKKQVVCVGSIDFYSTDMRTLLPFFGEVHISYLPAGGNVAGLSKFARITEVFSKRLQTPEKLAGDIASSIEGLLAPLGVLVVVNCVHLKESSLEGLGPSSSNLDAGSFQAGGGGKMNTHVEARGAFLDQKGKEAKEILGLIDFASFGAGGRDDGGSVARCFNGVLDNVLSMKEKEEYREREHSVKNLIYRMHAQAPHLSGGCRECTPVSADMLWSASDKYASWLMMMTSGSHFSTEYVLHVVRTMQQDRNGECEVEDPDTVFRRGRMSNGKDGHTCELYTSVGTVCEHHILPFFGKVYISLLQNGGRAEVTREELSAIVWKHSRQLQLQERLGTQIADDIEKFFPLLDGVFVCMSAYHHCMRARGAEKTSAKTLSVIKRGFYEENEAAAMDAVQKYRGIVSKNHNE</sequence>
<evidence type="ECO:0000256" key="3">
    <source>
        <dbReference type="ARBA" id="ARBA00012715"/>
    </source>
</evidence>
<dbReference type="Pfam" id="PF01227">
    <property type="entry name" value="GTP_cyclohydroI"/>
    <property type="match status" value="2"/>
</dbReference>